<gene>
    <name evidence="1" type="ORF">PHB09_129</name>
</gene>
<protein>
    <submittedName>
        <fullName evidence="1">Uncharacterized protein</fullName>
    </submittedName>
</protein>
<name>A0AAE8XCE1_9CAUD</name>
<evidence type="ECO:0000313" key="1">
    <source>
        <dbReference type="EMBL" id="UAV84624.1"/>
    </source>
</evidence>
<keyword evidence="2" id="KW-1185">Reference proteome</keyword>
<dbReference type="EMBL" id="OK040171">
    <property type="protein sequence ID" value="UAV84624.1"/>
    <property type="molecule type" value="Genomic_DNA"/>
</dbReference>
<accession>A0AAE8XCE1</accession>
<sequence length="80" mass="9072">MIVSEFIGWLKTLPQDAKVSVLSHSDGGGYYMQGGSCTTEEFHDGVEWRHGEDWYIYGNHFELNSQAGKEYTLQLGVKNK</sequence>
<reference evidence="1" key="1">
    <citation type="submission" date="2021-09" db="EMBL/GenBank/DDBJ databases">
        <authorList>
            <person name="Liu Y."/>
        </authorList>
    </citation>
    <scope>NUCLEOTIDE SEQUENCE</scope>
</reference>
<dbReference type="Proteomes" id="UP000827914">
    <property type="component" value="Segment"/>
</dbReference>
<evidence type="ECO:0000313" key="2">
    <source>
        <dbReference type="Proteomes" id="UP000827914"/>
    </source>
</evidence>
<organism evidence="1 2">
    <name type="scientific">Pseudomonas phage PHB09</name>
    <dbReference type="NCBI Taxonomy" id="2867265"/>
    <lineage>
        <taxon>Viruses</taxon>
        <taxon>Duplodnaviria</taxon>
        <taxon>Heunggongvirae</taxon>
        <taxon>Uroviricota</taxon>
        <taxon>Caudoviricetes</taxon>
        <taxon>Vandenendeviridae</taxon>
        <taxon>Gorskivirinae</taxon>
        <taxon>Dilongvirus</taxon>
        <taxon>Dilongvirus PHB09</taxon>
    </lineage>
</organism>
<proteinExistence type="predicted"/>